<comment type="caution">
    <text evidence="1">The sequence shown here is derived from an EMBL/GenBank/DDBJ whole genome shotgun (WGS) entry which is preliminary data.</text>
</comment>
<sequence length="142" mass="15428">MIDRSGEWWRGEDFADLAEFVTDYAAEGYPVARVAEAVCACGRRVFEVEVEDGAGARRRCTACGTWSFIADSGDHWGEQEPYACGCPCGAEEFAVAVGFALRDDGEIRWISVGLRCVADGILGVHADWKIDYGPTGHLFALA</sequence>
<protein>
    <recommendedName>
        <fullName evidence="3">DUF35 domain-containing protein</fullName>
    </recommendedName>
</protein>
<name>A0ABS7FU24_9ACTN</name>
<keyword evidence="2" id="KW-1185">Reference proteome</keyword>
<dbReference type="RefSeq" id="WP_220166319.1">
    <property type="nucleotide sequence ID" value="NZ_JAIBOA010000007.1"/>
</dbReference>
<gene>
    <name evidence="1" type="ORF">K1Y72_12695</name>
</gene>
<proteinExistence type="predicted"/>
<evidence type="ECO:0000313" key="1">
    <source>
        <dbReference type="EMBL" id="MBW8483234.1"/>
    </source>
</evidence>
<organism evidence="1 2">
    <name type="scientific">Actinomadura parmotrematis</name>
    <dbReference type="NCBI Taxonomy" id="2864039"/>
    <lineage>
        <taxon>Bacteria</taxon>
        <taxon>Bacillati</taxon>
        <taxon>Actinomycetota</taxon>
        <taxon>Actinomycetes</taxon>
        <taxon>Streptosporangiales</taxon>
        <taxon>Thermomonosporaceae</taxon>
        <taxon>Actinomadura</taxon>
    </lineage>
</organism>
<accession>A0ABS7FU24</accession>
<dbReference type="EMBL" id="JAIBOA010000007">
    <property type="protein sequence ID" value="MBW8483234.1"/>
    <property type="molecule type" value="Genomic_DNA"/>
</dbReference>
<evidence type="ECO:0000313" key="2">
    <source>
        <dbReference type="Proteomes" id="UP000774570"/>
    </source>
</evidence>
<reference evidence="1 2" key="1">
    <citation type="submission" date="2021-07" db="EMBL/GenBank/DDBJ databases">
        <title>Actinomadura sp. PM05-2 isolated from lichen.</title>
        <authorList>
            <person name="Somphong A."/>
            <person name="Phongsopitanun W."/>
            <person name="Tanasupawat S."/>
            <person name="Peongsungnone V."/>
        </authorList>
    </citation>
    <scope>NUCLEOTIDE SEQUENCE [LARGE SCALE GENOMIC DNA]</scope>
    <source>
        <strain evidence="1 2">PM05-2</strain>
    </source>
</reference>
<evidence type="ECO:0008006" key="3">
    <source>
        <dbReference type="Google" id="ProtNLM"/>
    </source>
</evidence>
<dbReference type="Proteomes" id="UP000774570">
    <property type="component" value="Unassembled WGS sequence"/>
</dbReference>